<comment type="caution">
    <text evidence="2">The sequence shown here is derived from an EMBL/GenBank/DDBJ whole genome shotgun (WGS) entry which is preliminary data.</text>
</comment>
<reference evidence="2 3" key="1">
    <citation type="submission" date="2018-01" db="EMBL/GenBank/DDBJ databases">
        <title>Geographic spread and resistance mechanisms of dominant carbapenem-resistant Enterobacter cloacae complex clones ST171 and ST78.</title>
        <authorList>
            <person name="Gomez-Simmonds A."/>
            <person name="Annavajhala M.K."/>
            <person name="Wang Z."/>
            <person name="Macesic N."/>
            <person name="Hu Y."/>
            <person name="Giddins M.J."/>
            <person name="O'Malley A."/>
            <person name="Toussaint N.C."/>
            <person name="Whittier S."/>
            <person name="Torres V.J."/>
            <person name="Uhlemann A.-C."/>
        </authorList>
    </citation>
    <scope>NUCLEOTIDE SEQUENCE [LARGE SCALE GENOMIC DNA]</scope>
    <source>
        <strain evidence="2 3">78</strain>
    </source>
</reference>
<keyword evidence="1" id="KW-0812">Transmembrane</keyword>
<name>A0A855VFX5_9ENTR</name>
<dbReference type="EMBL" id="PNXT01000004">
    <property type="protein sequence ID" value="PTX80940.1"/>
    <property type="molecule type" value="Genomic_DNA"/>
</dbReference>
<feature type="transmembrane region" description="Helical" evidence="1">
    <location>
        <begin position="6"/>
        <end position="24"/>
    </location>
</feature>
<keyword evidence="1" id="KW-0472">Membrane</keyword>
<gene>
    <name evidence="2" type="ORF">C1O12_25155</name>
</gene>
<protein>
    <submittedName>
        <fullName evidence="2">Uncharacterized protein</fullName>
    </submittedName>
</protein>
<accession>A0A855VFX5</accession>
<dbReference type="AlphaFoldDB" id="A0A855VFX5"/>
<evidence type="ECO:0000313" key="2">
    <source>
        <dbReference type="EMBL" id="PTX80940.1"/>
    </source>
</evidence>
<dbReference type="Proteomes" id="UP000244004">
    <property type="component" value="Unassembled WGS sequence"/>
</dbReference>
<evidence type="ECO:0000313" key="3">
    <source>
        <dbReference type="Proteomes" id="UP000244004"/>
    </source>
</evidence>
<proteinExistence type="predicted"/>
<evidence type="ECO:0000256" key="1">
    <source>
        <dbReference type="SAM" id="Phobius"/>
    </source>
</evidence>
<organism evidence="2 3">
    <name type="scientific">Enterobacter hormaechei</name>
    <dbReference type="NCBI Taxonomy" id="158836"/>
    <lineage>
        <taxon>Bacteria</taxon>
        <taxon>Pseudomonadati</taxon>
        <taxon>Pseudomonadota</taxon>
        <taxon>Gammaproteobacteria</taxon>
        <taxon>Enterobacterales</taxon>
        <taxon>Enterobacteriaceae</taxon>
        <taxon>Enterobacter</taxon>
        <taxon>Enterobacter cloacae complex</taxon>
    </lineage>
</organism>
<sequence>MLLCPPAVVIDVCILAFGCTITVIQHMNNAMQLKIAGYSGDIVANETRVALECIKVNAFLPVIKSIKNKCY</sequence>
<keyword evidence="1" id="KW-1133">Transmembrane helix</keyword>